<gene>
    <name evidence="1" type="ORF">S01H4_53122</name>
</gene>
<comment type="caution">
    <text evidence="1">The sequence shown here is derived from an EMBL/GenBank/DDBJ whole genome shotgun (WGS) entry which is preliminary data.</text>
</comment>
<protein>
    <submittedName>
        <fullName evidence="1">Uncharacterized protein</fullName>
    </submittedName>
</protein>
<sequence>MPTPFVVRIAAESGKSIGFPICPLGPPRKGKALHRWCWRTTFIRTRQVRLTFTSFGPGNCEKAIDHEFEKLFERASEWLTFNAHGLGDAVLPLLSLLAFCTFGFGLTSFSERLSFEDWGSLNGVGLDKIRLRRPGRTPAASIARAPFVLSTNGARLMRAYYVMPFLA</sequence>
<proteinExistence type="predicted"/>
<organism evidence="1">
    <name type="scientific">marine sediment metagenome</name>
    <dbReference type="NCBI Taxonomy" id="412755"/>
    <lineage>
        <taxon>unclassified sequences</taxon>
        <taxon>metagenomes</taxon>
        <taxon>ecological metagenomes</taxon>
    </lineage>
</organism>
<reference evidence="1" key="1">
    <citation type="journal article" date="2014" name="Front. Microbiol.">
        <title>High frequency of phylogenetically diverse reductive dehalogenase-homologous genes in deep subseafloor sedimentary metagenomes.</title>
        <authorList>
            <person name="Kawai M."/>
            <person name="Futagami T."/>
            <person name="Toyoda A."/>
            <person name="Takaki Y."/>
            <person name="Nishi S."/>
            <person name="Hori S."/>
            <person name="Arai W."/>
            <person name="Tsubouchi T."/>
            <person name="Morono Y."/>
            <person name="Uchiyama I."/>
            <person name="Ito T."/>
            <person name="Fujiyama A."/>
            <person name="Inagaki F."/>
            <person name="Takami H."/>
        </authorList>
    </citation>
    <scope>NUCLEOTIDE SEQUENCE</scope>
    <source>
        <strain evidence="1">Expedition CK06-06</strain>
    </source>
</reference>
<accession>X1F8G3</accession>
<dbReference type="AlphaFoldDB" id="X1F8G3"/>
<evidence type="ECO:0000313" key="1">
    <source>
        <dbReference type="EMBL" id="GAH17043.1"/>
    </source>
</evidence>
<dbReference type="EMBL" id="BART01030418">
    <property type="protein sequence ID" value="GAH17043.1"/>
    <property type="molecule type" value="Genomic_DNA"/>
</dbReference>
<name>X1F8G3_9ZZZZ</name>